<protein>
    <submittedName>
        <fullName evidence="1">Uncharacterized protein</fullName>
    </submittedName>
</protein>
<dbReference type="EMBL" id="VUMD01000004">
    <property type="protein sequence ID" value="MSS36055.1"/>
    <property type="molecule type" value="Genomic_DNA"/>
</dbReference>
<evidence type="ECO:0000313" key="2">
    <source>
        <dbReference type="Proteomes" id="UP000429958"/>
    </source>
</evidence>
<gene>
    <name evidence="1" type="ORF">FYJ39_05570</name>
</gene>
<proteinExistence type="predicted"/>
<reference evidence="1 2" key="1">
    <citation type="submission" date="2019-08" db="EMBL/GenBank/DDBJ databases">
        <title>In-depth cultivation of the pig gut microbiome towards novel bacterial diversity and tailored functional studies.</title>
        <authorList>
            <person name="Wylensek D."/>
            <person name="Hitch T.C.A."/>
            <person name="Clavel T."/>
        </authorList>
    </citation>
    <scope>NUCLEOTIDE SEQUENCE [LARGE SCALE GENOMIC DNA]</scope>
    <source>
        <strain evidence="1 2">WCA-389-WT-23D1</strain>
    </source>
</reference>
<dbReference type="InterPro" id="IPR049215">
    <property type="entry name" value="DUF6809"/>
</dbReference>
<name>A0A7X2TC19_9CLOT</name>
<comment type="caution">
    <text evidence="1">The sequence shown here is derived from an EMBL/GenBank/DDBJ whole genome shotgun (WGS) entry which is preliminary data.</text>
</comment>
<accession>A0A7X2TC19</accession>
<keyword evidence="2" id="KW-1185">Reference proteome</keyword>
<organism evidence="1 2">
    <name type="scientific">Clostridium porci</name>
    <dbReference type="NCBI Taxonomy" id="2605778"/>
    <lineage>
        <taxon>Bacteria</taxon>
        <taxon>Bacillati</taxon>
        <taxon>Bacillota</taxon>
        <taxon>Clostridia</taxon>
        <taxon>Eubacteriales</taxon>
        <taxon>Clostridiaceae</taxon>
        <taxon>Clostridium</taxon>
    </lineage>
</organism>
<dbReference type="AlphaFoldDB" id="A0A7X2TC19"/>
<dbReference type="RefSeq" id="WP_154471521.1">
    <property type="nucleotide sequence ID" value="NZ_DBEWUL010000012.1"/>
</dbReference>
<evidence type="ECO:0000313" key="1">
    <source>
        <dbReference type="EMBL" id="MSS36055.1"/>
    </source>
</evidence>
<dbReference type="Pfam" id="PF20648">
    <property type="entry name" value="DUF6809"/>
    <property type="match status" value="1"/>
</dbReference>
<dbReference type="Proteomes" id="UP000429958">
    <property type="component" value="Unassembled WGS sequence"/>
</dbReference>
<sequence length="94" mass="11079">MGKLLEQLYAGEIQPCERISCDNEEYKALCRESLEEIERFSKKLDVDMREEFDGLMEHYLELTYMEKTQTFGDGFRIGAGLMCEVFYENSRKQA</sequence>